<dbReference type="CDD" id="cd00075">
    <property type="entry name" value="HATPase"/>
    <property type="match status" value="1"/>
</dbReference>
<dbReference type="Gene3D" id="3.30.565.10">
    <property type="entry name" value="Histidine kinase-like ATPase, C-terminal domain"/>
    <property type="match status" value="1"/>
</dbReference>
<dbReference type="InterPro" id="IPR003594">
    <property type="entry name" value="HATPase_dom"/>
</dbReference>
<evidence type="ECO:0000313" key="11">
    <source>
        <dbReference type="EMBL" id="PRY44220.1"/>
    </source>
</evidence>
<sequence>MRFLTRYLLYLIGLHLILAWLAYTAFKAESIWLVGSEVVLLGSLFLGADMYQTFRRPGQYIGSGIEAIRDKDFTIKFVPTGNRDVDELIRVYNLMIDQLRQERTHQAEQQSFLDKLIDASPIALLIFDYDGRITSANPKAITLLRRPLDALLNQLPDEVAHPLLSQFMSLPPEQPQLVQQTGIERYRVLRATFMDRGFARQFLLIEELTAELITTEKNAYGKVIRMMAHEVNNSIGAVNSIMQTLTPELPDPDSQRAMRVAIDRNDRLNGFMRRFADVVRIPPPVRTRVDLRDVVQQVGQLMGPPALKLCVAVSVDVPDQPVWLSADVAQLEQTLVNIVKNALEACAAGHQVQIQLDPRRLQVRNNGQPIPAELANRLFDPFLSTKATGQGIGLMVVRDILLNHGFTFSLKTKSDGWTVFSIDWE</sequence>
<keyword evidence="12" id="KW-1185">Reference proteome</keyword>
<evidence type="ECO:0000256" key="2">
    <source>
        <dbReference type="ARBA" id="ARBA00012438"/>
    </source>
</evidence>
<keyword evidence="9" id="KW-1133">Transmembrane helix</keyword>
<keyword evidence="6" id="KW-0418">Kinase</keyword>
<dbReference type="SMART" id="SM00387">
    <property type="entry name" value="HATPase_c"/>
    <property type="match status" value="1"/>
</dbReference>
<keyword evidence="5" id="KW-0547">Nucleotide-binding</keyword>
<dbReference type="PANTHER" id="PTHR43065:SF10">
    <property type="entry name" value="PEROXIDE STRESS-ACTIVATED HISTIDINE KINASE MAK3"/>
    <property type="match status" value="1"/>
</dbReference>
<dbReference type="PRINTS" id="PR00344">
    <property type="entry name" value="BCTRLSENSOR"/>
</dbReference>
<comment type="caution">
    <text evidence="11">The sequence shown here is derived from an EMBL/GenBank/DDBJ whole genome shotgun (WGS) entry which is preliminary data.</text>
</comment>
<name>A0A2T0TEY2_9BACT</name>
<dbReference type="EMBL" id="PVTE01000003">
    <property type="protein sequence ID" value="PRY44220.1"/>
    <property type="molecule type" value="Genomic_DNA"/>
</dbReference>
<evidence type="ECO:0000259" key="10">
    <source>
        <dbReference type="PROSITE" id="PS50109"/>
    </source>
</evidence>
<dbReference type="GO" id="GO:0005524">
    <property type="term" value="F:ATP binding"/>
    <property type="evidence" value="ECO:0007669"/>
    <property type="project" value="UniProtKB-KW"/>
</dbReference>
<dbReference type="InterPro" id="IPR000014">
    <property type="entry name" value="PAS"/>
</dbReference>
<keyword evidence="4" id="KW-0808">Transferase</keyword>
<dbReference type="InterPro" id="IPR035965">
    <property type="entry name" value="PAS-like_dom_sf"/>
</dbReference>
<keyword evidence="8" id="KW-0902">Two-component regulatory system</keyword>
<keyword evidence="7" id="KW-0067">ATP-binding</keyword>
<evidence type="ECO:0000256" key="3">
    <source>
        <dbReference type="ARBA" id="ARBA00022553"/>
    </source>
</evidence>
<feature type="transmembrane region" description="Helical" evidence="9">
    <location>
        <begin position="7"/>
        <end position="26"/>
    </location>
</feature>
<evidence type="ECO:0000256" key="6">
    <source>
        <dbReference type="ARBA" id="ARBA00022777"/>
    </source>
</evidence>
<dbReference type="GO" id="GO:0004673">
    <property type="term" value="F:protein histidine kinase activity"/>
    <property type="evidence" value="ECO:0007669"/>
    <property type="project" value="UniProtKB-EC"/>
</dbReference>
<comment type="catalytic activity">
    <reaction evidence="1">
        <text>ATP + protein L-histidine = ADP + protein N-phospho-L-histidine.</text>
        <dbReference type="EC" id="2.7.13.3"/>
    </reaction>
</comment>
<evidence type="ECO:0000256" key="9">
    <source>
        <dbReference type="SAM" id="Phobius"/>
    </source>
</evidence>
<organism evidence="11 12">
    <name type="scientific">Spirosoma oryzae</name>
    <dbReference type="NCBI Taxonomy" id="1469603"/>
    <lineage>
        <taxon>Bacteria</taxon>
        <taxon>Pseudomonadati</taxon>
        <taxon>Bacteroidota</taxon>
        <taxon>Cytophagia</taxon>
        <taxon>Cytophagales</taxon>
        <taxon>Cytophagaceae</taxon>
        <taxon>Spirosoma</taxon>
    </lineage>
</organism>
<dbReference type="Gene3D" id="1.10.287.130">
    <property type="match status" value="1"/>
</dbReference>
<dbReference type="InterPro" id="IPR004358">
    <property type="entry name" value="Sig_transdc_His_kin-like_C"/>
</dbReference>
<dbReference type="InterPro" id="IPR005467">
    <property type="entry name" value="His_kinase_dom"/>
</dbReference>
<keyword evidence="3" id="KW-0597">Phosphoprotein</keyword>
<dbReference type="SMART" id="SM00091">
    <property type="entry name" value="PAS"/>
    <property type="match status" value="1"/>
</dbReference>
<dbReference type="RefSeq" id="WP_106136635.1">
    <property type="nucleotide sequence ID" value="NZ_PVTE01000003.1"/>
</dbReference>
<accession>A0A2T0TEY2</accession>
<dbReference type="Gene3D" id="3.30.450.20">
    <property type="entry name" value="PAS domain"/>
    <property type="match status" value="1"/>
</dbReference>
<reference evidence="11 12" key="1">
    <citation type="submission" date="2018-03" db="EMBL/GenBank/DDBJ databases">
        <title>Genomic Encyclopedia of Archaeal and Bacterial Type Strains, Phase II (KMG-II): from individual species to whole genera.</title>
        <authorList>
            <person name="Goeker M."/>
        </authorList>
    </citation>
    <scope>NUCLEOTIDE SEQUENCE [LARGE SCALE GENOMIC DNA]</scope>
    <source>
        <strain evidence="11 12">DSM 28354</strain>
    </source>
</reference>
<dbReference type="EC" id="2.7.13.3" evidence="2"/>
<gene>
    <name evidence="11" type="ORF">CLV58_103189</name>
</gene>
<proteinExistence type="predicted"/>
<feature type="domain" description="Histidine kinase" evidence="10">
    <location>
        <begin position="226"/>
        <end position="425"/>
    </location>
</feature>
<evidence type="ECO:0000256" key="4">
    <source>
        <dbReference type="ARBA" id="ARBA00022679"/>
    </source>
</evidence>
<keyword evidence="9" id="KW-0812">Transmembrane</keyword>
<dbReference type="PROSITE" id="PS50109">
    <property type="entry name" value="HIS_KIN"/>
    <property type="match status" value="1"/>
</dbReference>
<keyword evidence="9" id="KW-0472">Membrane</keyword>
<dbReference type="SUPFAM" id="SSF55785">
    <property type="entry name" value="PYP-like sensor domain (PAS domain)"/>
    <property type="match status" value="1"/>
</dbReference>
<dbReference type="PANTHER" id="PTHR43065">
    <property type="entry name" value="SENSOR HISTIDINE KINASE"/>
    <property type="match status" value="1"/>
</dbReference>
<dbReference type="InterPro" id="IPR036890">
    <property type="entry name" value="HATPase_C_sf"/>
</dbReference>
<dbReference type="AlphaFoldDB" id="A0A2T0TEY2"/>
<dbReference type="OrthoDB" id="1931120at2"/>
<dbReference type="Pfam" id="PF02518">
    <property type="entry name" value="HATPase_c"/>
    <property type="match status" value="1"/>
</dbReference>
<evidence type="ECO:0000256" key="5">
    <source>
        <dbReference type="ARBA" id="ARBA00022741"/>
    </source>
</evidence>
<evidence type="ECO:0000256" key="7">
    <source>
        <dbReference type="ARBA" id="ARBA00022840"/>
    </source>
</evidence>
<evidence type="ECO:0000256" key="8">
    <source>
        <dbReference type="ARBA" id="ARBA00023012"/>
    </source>
</evidence>
<dbReference type="Pfam" id="PF13188">
    <property type="entry name" value="PAS_8"/>
    <property type="match status" value="1"/>
</dbReference>
<dbReference type="GO" id="GO:0000160">
    <property type="term" value="P:phosphorelay signal transduction system"/>
    <property type="evidence" value="ECO:0007669"/>
    <property type="project" value="UniProtKB-KW"/>
</dbReference>
<evidence type="ECO:0000313" key="12">
    <source>
        <dbReference type="Proteomes" id="UP000238375"/>
    </source>
</evidence>
<dbReference type="Proteomes" id="UP000238375">
    <property type="component" value="Unassembled WGS sequence"/>
</dbReference>
<protein>
    <recommendedName>
        <fullName evidence="2">histidine kinase</fullName>
        <ecNumber evidence="2">2.7.13.3</ecNumber>
    </recommendedName>
</protein>
<evidence type="ECO:0000256" key="1">
    <source>
        <dbReference type="ARBA" id="ARBA00000085"/>
    </source>
</evidence>
<dbReference type="SUPFAM" id="SSF55874">
    <property type="entry name" value="ATPase domain of HSP90 chaperone/DNA topoisomerase II/histidine kinase"/>
    <property type="match status" value="1"/>
</dbReference>